<dbReference type="InParanoid" id="W0RUZ2"/>
<dbReference type="InterPro" id="IPR051603">
    <property type="entry name" value="Zinc-ADH_QOR/CCCR"/>
</dbReference>
<evidence type="ECO:0000313" key="3">
    <source>
        <dbReference type="EMBL" id="AHG93403.1"/>
    </source>
</evidence>
<accession>W0RUZ2</accession>
<dbReference type="InterPro" id="IPR011032">
    <property type="entry name" value="GroES-like_sf"/>
</dbReference>
<dbReference type="eggNOG" id="COG0604">
    <property type="taxonomic scope" value="Bacteria"/>
</dbReference>
<dbReference type="GO" id="GO:0016491">
    <property type="term" value="F:oxidoreductase activity"/>
    <property type="evidence" value="ECO:0007669"/>
    <property type="project" value="InterPro"/>
</dbReference>
<gene>
    <name evidence="3" type="ORF">J421_5868</name>
</gene>
<feature type="domain" description="Enoyl reductase (ER)" evidence="2">
    <location>
        <begin position="18"/>
        <end position="335"/>
    </location>
</feature>
<dbReference type="Gene3D" id="3.40.50.720">
    <property type="entry name" value="NAD(P)-binding Rossmann-like Domain"/>
    <property type="match status" value="1"/>
</dbReference>
<name>W0RUZ2_9BACT</name>
<dbReference type="PATRIC" id="fig|861299.3.peg.5914"/>
<keyword evidence="1" id="KW-0521">NADP</keyword>
<keyword evidence="4" id="KW-1185">Reference proteome</keyword>
<dbReference type="InterPro" id="IPR013149">
    <property type="entry name" value="ADH-like_C"/>
</dbReference>
<dbReference type="AlphaFoldDB" id="W0RUZ2"/>
<dbReference type="HOGENOM" id="CLU_026673_3_3_0"/>
<dbReference type="SUPFAM" id="SSF51735">
    <property type="entry name" value="NAD(P)-binding Rossmann-fold domains"/>
    <property type="match status" value="1"/>
</dbReference>
<dbReference type="EMBL" id="CP007130">
    <property type="protein sequence ID" value="AHG93403.1"/>
    <property type="molecule type" value="Genomic_DNA"/>
</dbReference>
<organism evidence="3 4">
    <name type="scientific">Gemmatirosa kalamazoonensis</name>
    <dbReference type="NCBI Taxonomy" id="861299"/>
    <lineage>
        <taxon>Bacteria</taxon>
        <taxon>Pseudomonadati</taxon>
        <taxon>Gemmatimonadota</taxon>
        <taxon>Gemmatimonadia</taxon>
        <taxon>Gemmatimonadales</taxon>
        <taxon>Gemmatimonadaceae</taxon>
        <taxon>Gemmatirosa</taxon>
    </lineage>
</organism>
<dbReference type="Pfam" id="PF08240">
    <property type="entry name" value="ADH_N"/>
    <property type="match status" value="1"/>
</dbReference>
<proteinExistence type="predicted"/>
<dbReference type="InterPro" id="IPR036291">
    <property type="entry name" value="NAD(P)-bd_dom_sf"/>
</dbReference>
<dbReference type="PANTHER" id="PTHR44154">
    <property type="entry name" value="QUINONE OXIDOREDUCTASE"/>
    <property type="match status" value="1"/>
</dbReference>
<reference evidence="3 4" key="1">
    <citation type="journal article" date="2014" name="Genome Announc.">
        <title>Genome Sequence and Methylome of Soil Bacterium Gemmatirosa kalamazoonensis KBS708T, a Member of the Rarely Cultivated Gemmatimonadetes Phylum.</title>
        <authorList>
            <person name="Debruyn J.M."/>
            <person name="Radosevich M."/>
            <person name="Wommack K.E."/>
            <person name="Polson S.W."/>
            <person name="Hauser L.J."/>
            <person name="Fawaz M.N."/>
            <person name="Korlach J."/>
            <person name="Tsai Y.C."/>
        </authorList>
    </citation>
    <scope>NUCLEOTIDE SEQUENCE [LARGE SCALE GENOMIC DNA]</scope>
    <source>
        <strain evidence="3 4">KBS708</strain>
        <plasmid evidence="4">Plasmid 2</plasmid>
    </source>
</reference>
<dbReference type="InterPro" id="IPR020843">
    <property type="entry name" value="ER"/>
</dbReference>
<dbReference type="SUPFAM" id="SSF50129">
    <property type="entry name" value="GroES-like"/>
    <property type="match status" value="1"/>
</dbReference>
<dbReference type="SMART" id="SM00829">
    <property type="entry name" value="PKS_ER"/>
    <property type="match status" value="1"/>
</dbReference>
<keyword evidence="3" id="KW-0614">Plasmid</keyword>
<evidence type="ECO:0000256" key="1">
    <source>
        <dbReference type="ARBA" id="ARBA00022857"/>
    </source>
</evidence>
<dbReference type="PANTHER" id="PTHR44154:SF1">
    <property type="entry name" value="QUINONE OXIDOREDUCTASE"/>
    <property type="match status" value="1"/>
</dbReference>
<dbReference type="Proteomes" id="UP000019151">
    <property type="component" value="Plasmid 2"/>
</dbReference>
<dbReference type="KEGG" id="gba:J421_5868"/>
<evidence type="ECO:0000259" key="2">
    <source>
        <dbReference type="SMART" id="SM00829"/>
    </source>
</evidence>
<dbReference type="Pfam" id="PF00107">
    <property type="entry name" value="ADH_zinc_N"/>
    <property type="match status" value="1"/>
</dbReference>
<dbReference type="InterPro" id="IPR013154">
    <property type="entry name" value="ADH-like_N"/>
</dbReference>
<evidence type="ECO:0000313" key="4">
    <source>
        <dbReference type="Proteomes" id="UP000019151"/>
    </source>
</evidence>
<dbReference type="Gene3D" id="3.90.180.10">
    <property type="entry name" value="Medium-chain alcohol dehydrogenases, catalytic domain"/>
    <property type="match status" value="1"/>
</dbReference>
<protein>
    <submittedName>
        <fullName evidence="3">Alcohol dehydrogenase zinc-binding domain protein</fullName>
    </submittedName>
</protein>
<geneLocation type="plasmid" evidence="3 4">
    <name>2</name>
</geneLocation>
<dbReference type="RefSeq" id="WP_312845261.1">
    <property type="nucleotide sequence ID" value="NZ_CP007130.1"/>
</dbReference>
<sequence length="365" mass="38018">MRAVSSGRMSAWTLREFGAPERFERTDAPLPTVRRGHVLIRVAATSVNPADLEIRDGRAAVLAPPAPMVLHMDVAGTVVAAADDVVNVDVGDEVYGCAGGLRDAPGALADYMLADARLVARKPDSLSLGEAAALPLAGLTAWDALRRKARVRRGDRVLVHGATGGVGHLAVQLAALDGAEVTATASSDAKLRVARELGATHVVNHRDEPTARYVARYTDGRGFDLVVDASGGAALAESLAAARPNGTVVTVATRGAVDLGPMLRKGLSLHAVSTLLPLLTGEGRERHGAMLRELAATVDAGCLCPLLDEARFTFDDVAAAHRRAASAERIGKVVLAHPEHARVDFVTPAAAARSGAIRQLLAGSR</sequence>